<sequence length="66" mass="8180">MCLNSKQHDLYIRKFSKNRNLRLWRKFYLILTISLAMIHFSKKKSDLNFTDQFLKCGNYHKSRFYE</sequence>
<dbReference type="AlphaFoldDB" id="A0A1T1DTD7"/>
<reference evidence="2 3" key="1">
    <citation type="submission" date="2017-02" db="EMBL/GenBank/DDBJ databases">
        <title>Comparative genomic analysis of Brazilian Leptospira kirschneri strains of different serogroups.</title>
        <authorList>
            <person name="Moreno L.Z."/>
            <person name="Miraglia F."/>
            <person name="Kremer F.S."/>
            <person name="Eslabao M.R."/>
            <person name="Lilenbaum W."/>
            <person name="Dellagostin O.A."/>
            <person name="Moreno A.M."/>
        </authorList>
    </citation>
    <scope>NUCLEOTIDE SEQUENCE [LARGE SCALE GENOMIC DNA]</scope>
    <source>
        <strain evidence="2 3">M110/06</strain>
    </source>
</reference>
<dbReference type="EMBL" id="MVIT01000055">
    <property type="protein sequence ID" value="OOV44128.1"/>
    <property type="molecule type" value="Genomic_DNA"/>
</dbReference>
<comment type="caution">
    <text evidence="2">The sequence shown here is derived from an EMBL/GenBank/DDBJ whole genome shotgun (WGS) entry which is preliminary data.</text>
</comment>
<evidence type="ECO:0000313" key="2">
    <source>
        <dbReference type="EMBL" id="OOV44128.1"/>
    </source>
</evidence>
<gene>
    <name evidence="2" type="ORF">B1J93_06595</name>
</gene>
<keyword evidence="1" id="KW-1133">Transmembrane helix</keyword>
<evidence type="ECO:0000256" key="1">
    <source>
        <dbReference type="SAM" id="Phobius"/>
    </source>
</evidence>
<dbReference type="NCBIfam" id="NF038097">
    <property type="entry name" value="KCGN_DNA_rpt"/>
    <property type="match status" value="1"/>
</dbReference>
<keyword evidence="1" id="KW-0472">Membrane</keyword>
<name>A0A1T1DTD7_9LEPT</name>
<proteinExistence type="predicted"/>
<dbReference type="Proteomes" id="UP000191008">
    <property type="component" value="Unassembled WGS sequence"/>
</dbReference>
<feature type="transmembrane region" description="Helical" evidence="1">
    <location>
        <begin position="23"/>
        <end position="41"/>
    </location>
</feature>
<accession>A0A1T1DTD7</accession>
<evidence type="ECO:0000313" key="3">
    <source>
        <dbReference type="Proteomes" id="UP000191008"/>
    </source>
</evidence>
<organism evidence="2 3">
    <name type="scientific">Leptospira kirschneri serovar Pomona</name>
    <dbReference type="NCBI Taxonomy" id="561005"/>
    <lineage>
        <taxon>Bacteria</taxon>
        <taxon>Pseudomonadati</taxon>
        <taxon>Spirochaetota</taxon>
        <taxon>Spirochaetia</taxon>
        <taxon>Leptospirales</taxon>
        <taxon>Leptospiraceae</taxon>
        <taxon>Leptospira</taxon>
    </lineage>
</organism>
<keyword evidence="1" id="KW-0812">Transmembrane</keyword>
<protein>
    <submittedName>
        <fullName evidence="2">Uncharacterized protein</fullName>
    </submittedName>
</protein>